<feature type="region of interest" description="Disordered" evidence="1">
    <location>
        <begin position="1"/>
        <end position="21"/>
    </location>
</feature>
<evidence type="ECO:0000313" key="3">
    <source>
        <dbReference type="Proteomes" id="UP000233551"/>
    </source>
</evidence>
<keyword evidence="3" id="KW-1185">Reference proteome</keyword>
<accession>A0A2I0L0N0</accession>
<name>A0A2I0L0N0_PUNGR</name>
<comment type="caution">
    <text evidence="2">The sequence shown here is derived from an EMBL/GenBank/DDBJ whole genome shotgun (WGS) entry which is preliminary data.</text>
</comment>
<feature type="compositionally biased region" description="Basic and acidic residues" evidence="1">
    <location>
        <begin position="1"/>
        <end position="12"/>
    </location>
</feature>
<reference evidence="2 3" key="1">
    <citation type="submission" date="2017-11" db="EMBL/GenBank/DDBJ databases">
        <title>De-novo sequencing of pomegranate (Punica granatum L.) genome.</title>
        <authorList>
            <person name="Akparov Z."/>
            <person name="Amiraslanov A."/>
            <person name="Hajiyeva S."/>
            <person name="Abbasov M."/>
            <person name="Kaur K."/>
            <person name="Hamwieh A."/>
            <person name="Solovyev V."/>
            <person name="Salamov A."/>
            <person name="Braich B."/>
            <person name="Kosarev P."/>
            <person name="Mahmoud A."/>
            <person name="Hajiyev E."/>
            <person name="Babayeva S."/>
            <person name="Izzatullayeva V."/>
            <person name="Mammadov A."/>
            <person name="Mammadov A."/>
            <person name="Sharifova S."/>
            <person name="Ojaghi J."/>
            <person name="Eynullazada K."/>
            <person name="Bayramov B."/>
            <person name="Abdulazimova A."/>
            <person name="Shahmuradov I."/>
        </authorList>
    </citation>
    <scope>NUCLEOTIDE SEQUENCE [LARGE SCALE GENOMIC DNA]</scope>
    <source>
        <strain evidence="3">cv. AG2017</strain>
        <tissue evidence="2">Leaf</tissue>
    </source>
</reference>
<proteinExistence type="predicted"/>
<evidence type="ECO:0000256" key="1">
    <source>
        <dbReference type="SAM" id="MobiDB-lite"/>
    </source>
</evidence>
<sequence>MAEEIQHTRLEEDNPPTPVHSQPPMLQALLPPTPTGIPLGYSGAASVHLLLPIVQSSSNSDDFARITALEGINWASSSFTPPPEHRATVDPNPVVPPIYVSESEDVCFSAMTHVPAVCPINDPLPPPPAPTFVPLLPAAFLSADSTLHAPPPLAMPAQHPIYTVLPPTVPSMMSAPALAHTA</sequence>
<dbReference type="AlphaFoldDB" id="A0A2I0L0N0"/>
<dbReference type="EMBL" id="PGOL01000219">
    <property type="protein sequence ID" value="PKI74259.1"/>
    <property type="molecule type" value="Genomic_DNA"/>
</dbReference>
<evidence type="ECO:0000313" key="2">
    <source>
        <dbReference type="EMBL" id="PKI74259.1"/>
    </source>
</evidence>
<gene>
    <name evidence="2" type="ORF">CRG98_005380</name>
</gene>
<dbReference type="Proteomes" id="UP000233551">
    <property type="component" value="Unassembled WGS sequence"/>
</dbReference>
<organism evidence="2 3">
    <name type="scientific">Punica granatum</name>
    <name type="common">Pomegranate</name>
    <dbReference type="NCBI Taxonomy" id="22663"/>
    <lineage>
        <taxon>Eukaryota</taxon>
        <taxon>Viridiplantae</taxon>
        <taxon>Streptophyta</taxon>
        <taxon>Embryophyta</taxon>
        <taxon>Tracheophyta</taxon>
        <taxon>Spermatophyta</taxon>
        <taxon>Magnoliopsida</taxon>
        <taxon>eudicotyledons</taxon>
        <taxon>Gunneridae</taxon>
        <taxon>Pentapetalae</taxon>
        <taxon>rosids</taxon>
        <taxon>malvids</taxon>
        <taxon>Myrtales</taxon>
        <taxon>Lythraceae</taxon>
        <taxon>Punica</taxon>
    </lineage>
</organism>
<protein>
    <submittedName>
        <fullName evidence="2">Uncharacterized protein</fullName>
    </submittedName>
</protein>